<dbReference type="GO" id="GO:0008239">
    <property type="term" value="F:dipeptidyl-peptidase activity"/>
    <property type="evidence" value="ECO:0007669"/>
    <property type="project" value="UniProtKB-UniRule"/>
</dbReference>
<dbReference type="GO" id="GO:0070009">
    <property type="term" value="F:serine-type aminopeptidase activity"/>
    <property type="evidence" value="ECO:0007669"/>
    <property type="project" value="UniProtKB-UniRule"/>
</dbReference>
<evidence type="ECO:0000256" key="5">
    <source>
        <dbReference type="ARBA" id="ARBA00022801"/>
    </source>
</evidence>
<dbReference type="InterPro" id="IPR019500">
    <property type="entry name" value="Pep_S46"/>
</dbReference>
<evidence type="ECO:0000256" key="1">
    <source>
        <dbReference type="ARBA" id="ARBA00010491"/>
    </source>
</evidence>
<evidence type="ECO:0000256" key="3">
    <source>
        <dbReference type="ARBA" id="ARBA00022670"/>
    </source>
</evidence>
<keyword evidence="2 6" id="KW-0031">Aminopeptidase</keyword>
<dbReference type="Pfam" id="PF10459">
    <property type="entry name" value="Peptidase_S46"/>
    <property type="match status" value="1"/>
</dbReference>
<dbReference type="EMBL" id="CP036271">
    <property type="protein sequence ID" value="QDT54118.1"/>
    <property type="molecule type" value="Genomic_DNA"/>
</dbReference>
<dbReference type="Proteomes" id="UP000315700">
    <property type="component" value="Chromosome"/>
</dbReference>
<dbReference type="PANTHER" id="PTHR38469">
    <property type="entry name" value="PERIPLASMIC PEPTIDASE SUBFAMILY S1B"/>
    <property type="match status" value="1"/>
</dbReference>
<dbReference type="SUPFAM" id="SSF50494">
    <property type="entry name" value="Trypsin-like serine proteases"/>
    <property type="match status" value="1"/>
</dbReference>
<dbReference type="GO" id="GO:0006508">
    <property type="term" value="P:proteolysis"/>
    <property type="evidence" value="ECO:0007669"/>
    <property type="project" value="UniProtKB-KW"/>
</dbReference>
<feature type="signal peptide" evidence="6">
    <location>
        <begin position="1"/>
        <end position="25"/>
    </location>
</feature>
<dbReference type="AlphaFoldDB" id="A0A517SDB9"/>
<reference evidence="7 8" key="1">
    <citation type="submission" date="2019-02" db="EMBL/GenBank/DDBJ databases">
        <title>Deep-cultivation of Planctomycetes and their phenomic and genomic characterization uncovers novel biology.</title>
        <authorList>
            <person name="Wiegand S."/>
            <person name="Jogler M."/>
            <person name="Boedeker C."/>
            <person name="Pinto D."/>
            <person name="Vollmers J."/>
            <person name="Rivas-Marin E."/>
            <person name="Kohn T."/>
            <person name="Peeters S.H."/>
            <person name="Heuer A."/>
            <person name="Rast P."/>
            <person name="Oberbeckmann S."/>
            <person name="Bunk B."/>
            <person name="Jeske O."/>
            <person name="Meyerdierks A."/>
            <person name="Storesund J.E."/>
            <person name="Kallscheuer N."/>
            <person name="Luecker S."/>
            <person name="Lage O.M."/>
            <person name="Pohl T."/>
            <person name="Merkel B.J."/>
            <person name="Hornburger P."/>
            <person name="Mueller R.-W."/>
            <person name="Bruemmer F."/>
            <person name="Labrenz M."/>
            <person name="Spormann A.M."/>
            <person name="Op den Camp H."/>
            <person name="Overmann J."/>
            <person name="Amann R."/>
            <person name="Jetten M.S.M."/>
            <person name="Mascher T."/>
            <person name="Medema M.H."/>
            <person name="Devos D.P."/>
            <person name="Kaster A.-K."/>
            <person name="Ovreas L."/>
            <person name="Rohde M."/>
            <person name="Galperin M.Y."/>
            <person name="Jogler C."/>
        </authorList>
    </citation>
    <scope>NUCLEOTIDE SEQUENCE [LARGE SCALE GENOMIC DNA]</scope>
    <source>
        <strain evidence="7 8">Pan44</strain>
    </source>
</reference>
<dbReference type="KEGG" id="ccos:Pan44_21450"/>
<keyword evidence="3 6" id="KW-0645">Protease</keyword>
<gene>
    <name evidence="7" type="ORF">Pan44_21450</name>
</gene>
<organism evidence="7 8">
    <name type="scientific">Caulifigura coniformis</name>
    <dbReference type="NCBI Taxonomy" id="2527983"/>
    <lineage>
        <taxon>Bacteria</taxon>
        <taxon>Pseudomonadati</taxon>
        <taxon>Planctomycetota</taxon>
        <taxon>Planctomycetia</taxon>
        <taxon>Planctomycetales</taxon>
        <taxon>Planctomycetaceae</taxon>
        <taxon>Caulifigura</taxon>
    </lineage>
</organism>
<dbReference type="GO" id="GO:0043171">
    <property type="term" value="P:peptide catabolic process"/>
    <property type="evidence" value="ECO:0007669"/>
    <property type="project" value="UniProtKB-UniRule"/>
</dbReference>
<evidence type="ECO:0000313" key="7">
    <source>
        <dbReference type="EMBL" id="QDT54118.1"/>
    </source>
</evidence>
<comment type="similarity">
    <text evidence="1 6">Belongs to the peptidase S46 family.</text>
</comment>
<dbReference type="InParanoid" id="A0A517SDB9"/>
<evidence type="ECO:0000256" key="2">
    <source>
        <dbReference type="ARBA" id="ARBA00022438"/>
    </source>
</evidence>
<proteinExistence type="inferred from homology"/>
<evidence type="ECO:0000313" key="8">
    <source>
        <dbReference type="Proteomes" id="UP000315700"/>
    </source>
</evidence>
<dbReference type="PANTHER" id="PTHR38469:SF1">
    <property type="entry name" value="PERIPLASMIC PEPTIDASE SUBFAMILY S1B"/>
    <property type="match status" value="1"/>
</dbReference>
<name>A0A517SDB9_9PLAN</name>
<keyword evidence="6" id="KW-0720">Serine protease</keyword>
<dbReference type="InterPro" id="IPR009003">
    <property type="entry name" value="Peptidase_S1_PA"/>
</dbReference>
<evidence type="ECO:0000256" key="6">
    <source>
        <dbReference type="RuleBase" id="RU366067"/>
    </source>
</evidence>
<keyword evidence="8" id="KW-1185">Reference proteome</keyword>
<dbReference type="RefSeq" id="WP_197454003.1">
    <property type="nucleotide sequence ID" value="NZ_CP036271.1"/>
</dbReference>
<sequence precursor="true">MSRKFLRPAMMAFASLAIAAGLAQADEGMWLFNALPKKQLKERYGFDATDEWTHHLMRSCVRFPGGSGSFVSPEGLVITNHHVGSEFIDQLSTAEHNYIKDGFSAKTRAEELKCPDLELNNLVSIEDVTARVTGSVKEGMDLAASQKARQATINTIEKEAQDKTKLKCQVVTLYQGAQYHLYSYKRYTDVRLVMAPEMQIAFFGGDPDNFEYPRYCLDFCVFRVYEDDKPVKPEHFLKWGKDLKEEDLVFIAGHPARTNRLNTVAHLEYMRDIAVPEILELLRRLEVALNSWSGRSPENGRRAKDDLFGIQNSRKARTGGLETLQSPEFMDAKMEFEKEFRSKIAANPGLKSTEAAFHEVAEACKAWEAVRHDYNNLERGAAFESKMFHFARSLVRYADEIGKPNADRLKDFSESNLPTIRDGLEAPVPVYPDLEIIKLRSSLTRWFTSVGADDPLLKKVLDGASPVERAAALVNGSRLHEADYRKELLEGGPEKIRASQDPLLKLARIVDEKARQARKTYETQVEERLRQAYSKIAAARLALGGEDVYPDATFSLRLSFGPVASFEENGQKVQPFTHFAGLYKRWELNDRKEPFDLPKRWIEARDKLNLETPFNFVSKLDHIGGNSGSPIVDREGRIVGLLFDSNIYGLALDVGYTDKQCRAVSVDARAIVESLKKVYGAQALVDEMTN</sequence>
<feature type="chain" id="PRO_5023052828" description="Dipeptidyl-peptidase" evidence="6">
    <location>
        <begin position="26"/>
        <end position="690"/>
    </location>
</feature>
<keyword evidence="4 6" id="KW-0732">Signal</keyword>
<evidence type="ECO:0000256" key="4">
    <source>
        <dbReference type="ARBA" id="ARBA00022729"/>
    </source>
</evidence>
<keyword evidence="5 6" id="KW-0378">Hydrolase</keyword>
<dbReference type="EC" id="3.4.14.-" evidence="6"/>
<accession>A0A517SDB9</accession>
<protein>
    <recommendedName>
        <fullName evidence="6">Dipeptidyl-peptidase</fullName>
        <ecNumber evidence="6">3.4.14.-</ecNumber>
    </recommendedName>
</protein>
<comment type="function">
    <text evidence="6">Catalyzes the removal of dipeptides from the N-terminus of oligopeptides.</text>
</comment>